<dbReference type="STRING" id="1849047.A0A3D8R5V7"/>
<dbReference type="Pfam" id="PF13489">
    <property type="entry name" value="Methyltransf_23"/>
    <property type="match status" value="1"/>
</dbReference>
<dbReference type="AlphaFoldDB" id="A0A3D8R5V7"/>
<evidence type="ECO:0000256" key="1">
    <source>
        <dbReference type="SAM" id="MobiDB-lite"/>
    </source>
</evidence>
<name>A0A3D8R5V7_9HELO</name>
<proteinExistence type="predicted"/>
<comment type="caution">
    <text evidence="2">The sequence shown here is derived from an EMBL/GenBank/DDBJ whole genome shotgun (WGS) entry which is preliminary data.</text>
</comment>
<keyword evidence="2" id="KW-0489">Methyltransferase</keyword>
<evidence type="ECO:0000313" key="2">
    <source>
        <dbReference type="EMBL" id="RDW69194.1"/>
    </source>
</evidence>
<keyword evidence="3" id="KW-1185">Reference proteome</keyword>
<dbReference type="OrthoDB" id="2013972at2759"/>
<dbReference type="InterPro" id="IPR029063">
    <property type="entry name" value="SAM-dependent_MTases_sf"/>
</dbReference>
<protein>
    <submittedName>
        <fullName evidence="2">S-adenosyl-L-methionine-dependent methyltransferase-6</fullName>
    </submittedName>
</protein>
<feature type="region of interest" description="Disordered" evidence="1">
    <location>
        <begin position="1"/>
        <end position="35"/>
    </location>
</feature>
<dbReference type="Gene3D" id="3.40.50.150">
    <property type="entry name" value="Vaccinia Virus protein VP39"/>
    <property type="match status" value="1"/>
</dbReference>
<dbReference type="EMBL" id="PDLM01000009">
    <property type="protein sequence ID" value="RDW69194.1"/>
    <property type="molecule type" value="Genomic_DNA"/>
</dbReference>
<sequence>MADPQVTGALEAEPEQYENDSSLGEPEAGSSTTSIRSSILKYREENGRTYHAYKDGAYLFPNDEKEADRLDLQHHLFNLTFENKLFIAPIPKDKPLHRVLDAGTGTGIWAIDFADEHLDSQVFGIDLSPIQPSFVPPNLEFQVDDLEAHWSFSSPFDFIYARMMVGSFASFPRFIGQAFENITPGGYLEMVDICFPIQMNDGAFPEDSALRKWSDLFSEACTKLGRPANSAALYKEQFEAAGFTNVVEKKFIWPQNQWPKDKKMKELGMWYLENMGGDLEGLSVGLFTRVLGWEKLELDAFLAKVRSEMKDTKLHAYWDIYVVYGEKP</sequence>
<dbReference type="SUPFAM" id="SSF53335">
    <property type="entry name" value="S-adenosyl-L-methionine-dependent methyltransferases"/>
    <property type="match status" value="1"/>
</dbReference>
<reference evidence="2 3" key="1">
    <citation type="journal article" date="2018" name="IMA Fungus">
        <title>IMA Genome-F 9: Draft genome sequence of Annulohypoxylon stygium, Aspergillus mulundensis, Berkeleyomyces basicola (syn. Thielaviopsis basicola), Ceratocystis smalleyi, two Cercospora beticola strains, Coleophoma cylindrospora, Fusarium fracticaudum, Phialophora cf. hyalina, and Morchella septimelata.</title>
        <authorList>
            <person name="Wingfield B.D."/>
            <person name="Bills G.F."/>
            <person name="Dong Y."/>
            <person name="Huang W."/>
            <person name="Nel W.J."/>
            <person name="Swalarsk-Parry B.S."/>
            <person name="Vaghefi N."/>
            <person name="Wilken P.M."/>
            <person name="An Z."/>
            <person name="de Beer Z.W."/>
            <person name="De Vos L."/>
            <person name="Chen L."/>
            <person name="Duong T.A."/>
            <person name="Gao Y."/>
            <person name="Hammerbacher A."/>
            <person name="Kikkert J.R."/>
            <person name="Li Y."/>
            <person name="Li H."/>
            <person name="Li K."/>
            <person name="Li Q."/>
            <person name="Liu X."/>
            <person name="Ma X."/>
            <person name="Naidoo K."/>
            <person name="Pethybridge S.J."/>
            <person name="Sun J."/>
            <person name="Steenkamp E.T."/>
            <person name="van der Nest M.A."/>
            <person name="van Wyk S."/>
            <person name="Wingfield M.J."/>
            <person name="Xiong C."/>
            <person name="Yue Q."/>
            <person name="Zhang X."/>
        </authorList>
    </citation>
    <scope>NUCLEOTIDE SEQUENCE [LARGE SCALE GENOMIC DNA]</scope>
    <source>
        <strain evidence="2 3">BP6252</strain>
    </source>
</reference>
<dbReference type="CDD" id="cd02440">
    <property type="entry name" value="AdoMet_MTases"/>
    <property type="match status" value="1"/>
</dbReference>
<evidence type="ECO:0000313" key="3">
    <source>
        <dbReference type="Proteomes" id="UP000256645"/>
    </source>
</evidence>
<dbReference type="PANTHER" id="PTHR43591">
    <property type="entry name" value="METHYLTRANSFERASE"/>
    <property type="match status" value="1"/>
</dbReference>
<keyword evidence="2" id="KW-0808">Transferase</keyword>
<dbReference type="PANTHER" id="PTHR43591:SF31">
    <property type="entry name" value="LAEA-LIKE, PUTATIVE (AFU_ORTHOLOGUE AFUA_8G01930)-RELATED"/>
    <property type="match status" value="1"/>
</dbReference>
<dbReference type="GO" id="GO:0032259">
    <property type="term" value="P:methylation"/>
    <property type="evidence" value="ECO:0007669"/>
    <property type="project" value="UniProtKB-KW"/>
</dbReference>
<dbReference type="Proteomes" id="UP000256645">
    <property type="component" value="Unassembled WGS sequence"/>
</dbReference>
<accession>A0A3D8R5V7</accession>
<organism evidence="2 3">
    <name type="scientific">Coleophoma cylindrospora</name>
    <dbReference type="NCBI Taxonomy" id="1849047"/>
    <lineage>
        <taxon>Eukaryota</taxon>
        <taxon>Fungi</taxon>
        <taxon>Dikarya</taxon>
        <taxon>Ascomycota</taxon>
        <taxon>Pezizomycotina</taxon>
        <taxon>Leotiomycetes</taxon>
        <taxon>Helotiales</taxon>
        <taxon>Dermateaceae</taxon>
        <taxon>Coleophoma</taxon>
    </lineage>
</organism>
<dbReference type="GO" id="GO:0008168">
    <property type="term" value="F:methyltransferase activity"/>
    <property type="evidence" value="ECO:0007669"/>
    <property type="project" value="UniProtKB-KW"/>
</dbReference>
<gene>
    <name evidence="2" type="ORF">BP6252_08214</name>
</gene>